<dbReference type="InterPro" id="IPR052247">
    <property type="entry name" value="Meiotic_Crossover_Helicase"/>
</dbReference>
<evidence type="ECO:0000256" key="1">
    <source>
        <dbReference type="ARBA" id="ARBA00010140"/>
    </source>
</evidence>
<evidence type="ECO:0000256" key="8">
    <source>
        <dbReference type="ARBA" id="ARBA00034617"/>
    </source>
</evidence>
<dbReference type="FunFam" id="1.10.10.10:FF:000012">
    <property type="entry name" value="U5 small nuclear ribonucleoprotein helicase"/>
    <property type="match status" value="1"/>
</dbReference>
<organism evidence="14 15">
    <name type="scientific">Corynespora cassiicola Philippines</name>
    <dbReference type="NCBI Taxonomy" id="1448308"/>
    <lineage>
        <taxon>Eukaryota</taxon>
        <taxon>Fungi</taxon>
        <taxon>Dikarya</taxon>
        <taxon>Ascomycota</taxon>
        <taxon>Pezizomycotina</taxon>
        <taxon>Dothideomycetes</taxon>
        <taxon>Pleosporomycetidae</taxon>
        <taxon>Pleosporales</taxon>
        <taxon>Corynesporascaceae</taxon>
        <taxon>Corynespora</taxon>
    </lineage>
</organism>
<sequence length="1524" mass="171305">MSHQDPEWRESQYALLRPPFKLRDEFIPRDRYRAVKTGAEAWDIESMGGEGLDEFDEELLQQPYEDRKSQAAKGHARLSLRPRDGRIQNAQTPYGLEMRRDATQGLDDKFSHFTYQRIEGPESSSEVQYGTSSSPAFKAGLRRVEHNAQRMKTPIGSERRLSGPIEVNNRSFDHMDIPFQLYTWEEATTCHPQAPEKTSCTRPIVQGIQLVSITALPDRLRTVFPYSTFNAVQSKCFNNMFKSDDNFLLASPTGSGKTVVLELAICRAISTNATDQYKIVYQAPIKALCSERQRDWAAKFGPLGLKCIELTGDTETMELANIQSANLIITTPEKWDSLTRKWKDHERLMRLIKLFLIDEVHILKEDRGATLEAIVSRMKSIGTTVRFVALSATVPNSHDVAAWLGKSSTEPYEPAISEKFGEEFRPVKLKKQVYGYSGNPNDFVFDTFLNTHLKDIITKHSERKPIMIFCFTRASAATTAHFLAEWWQSQKNCDRLWNAPSNLLQIRDDSLRKVVISGVAFHHAGLENNDRIAIEQAFLHGDTSIICCTSTLAVGVNLPCHLVIVKNTVCYTSNGTTQEYPDLETMQMIGRAGRPQFDNTAVAVIMTRQTKVHRYEKMVSGQEHLESKLHLNLINHMNAEIGLGTIFDRTSARRWLMGTFLYVRLKQNPSYYKLECTTSDQSVDDQIEDICSRDIELLQNTGLVGQNENLRCTEFGHAMARYYIQFETMRLFMGLKPKASISEILSAIAQASEFESIRLRMGEKTFYKSLNRSSSIRFPIQVNIALSSHKVTLIIQATLGGADLTSAADGQSQLTQFKTDLALVFKHIHRLIRCVADCQIKRGDSISTSHALMLGRSLGAGVWDDSPLIMKQIESIGVMGVRRLVAANIRSIEELECSEAHRIESALARNPPFGMKILNTLQSFPKLRISLQVQSSSATKTRDGVKIQVKADIGLLNERPPRTFSKKLVYVCLLVECSDGRIIHFARISGDKLGQGQTLCFPATIKRPNQHINAYVMCDQIAGTMRGATVKPIIHQSMFPIPTIDGSNSIYQQVHRPLSNTSIRRSSDSENGKKTMMAGDEFGDDELDDEDFMQANSYDPQFDLIENYPDPLDSLTRQNTTRNSGRASEADIKSGTVESQQLAEEPRRLENGRWECKHKCGDKTACKHFCCRDGVEKPHKKPAAKRVSTDETAPLTDSKSKSTSGKTQTKLKLSAKRRSSGPIEELDLTHVDKMRKLNGSQRKDYDELNRLHQKIQQKNLPSSISSIMNTKPGYHYGQGGKYSLSFLEEDCSLNLHGNDRGDDEDVHPESSESTHANVVSSKASKTKSRIDVDCFTDHIDAFSTVPQFSDSFGDDDSTFNDAIIGIADSQELQNSQIDLFDDDLQAFEAAPSTDEKHDSPAEGVVQTNLIFKDKKGTADNEALHTLSTEHVSFCKPEKDRSLFVNDTSSPQSKDSFGLLDLAIPCAEKPQNPRIKKLDGNDALHEVRKERASKTELEMPEAYQGLEPWLFKEFGDVIELVDRIE</sequence>
<feature type="region of interest" description="Disordered" evidence="11">
    <location>
        <begin position="1109"/>
        <end position="1147"/>
    </location>
</feature>
<evidence type="ECO:0000256" key="5">
    <source>
        <dbReference type="ARBA" id="ARBA00022840"/>
    </source>
</evidence>
<dbReference type="GO" id="GO:0016787">
    <property type="term" value="F:hydrolase activity"/>
    <property type="evidence" value="ECO:0007669"/>
    <property type="project" value="UniProtKB-KW"/>
</dbReference>
<dbReference type="InterPro" id="IPR004179">
    <property type="entry name" value="Sec63-dom"/>
</dbReference>
<dbReference type="Pfam" id="PF23445">
    <property type="entry name" value="WHD_SNRNP200"/>
    <property type="match status" value="1"/>
</dbReference>
<evidence type="ECO:0000256" key="2">
    <source>
        <dbReference type="ARBA" id="ARBA00022741"/>
    </source>
</evidence>
<dbReference type="CDD" id="cd18795">
    <property type="entry name" value="SF2_C_Ski2"/>
    <property type="match status" value="1"/>
</dbReference>
<evidence type="ECO:0000313" key="14">
    <source>
        <dbReference type="EMBL" id="PSN73512.1"/>
    </source>
</evidence>
<feature type="region of interest" description="Disordered" evidence="11">
    <location>
        <begin position="1175"/>
        <end position="1220"/>
    </location>
</feature>
<dbReference type="Gene3D" id="1.10.10.10">
    <property type="entry name" value="Winged helix-like DNA-binding domain superfamily/Winged helix DNA-binding domain"/>
    <property type="match status" value="1"/>
</dbReference>
<dbReference type="EMBL" id="KZ678129">
    <property type="protein sequence ID" value="PSN73512.1"/>
    <property type="molecule type" value="Genomic_DNA"/>
</dbReference>
<comment type="catalytic activity">
    <reaction evidence="8">
        <text>Couples ATP hydrolysis with the unwinding of duplex DNA by translocating in the 3'-5' direction.</text>
        <dbReference type="EC" id="5.6.2.4"/>
    </reaction>
</comment>
<dbReference type="GO" id="GO:0007131">
    <property type="term" value="P:reciprocal meiotic recombination"/>
    <property type="evidence" value="ECO:0007669"/>
    <property type="project" value="UniProtKB-ARBA"/>
</dbReference>
<dbReference type="InterPro" id="IPR036390">
    <property type="entry name" value="WH_DNA-bd_sf"/>
</dbReference>
<evidence type="ECO:0000256" key="3">
    <source>
        <dbReference type="ARBA" id="ARBA00022801"/>
    </source>
</evidence>
<dbReference type="PROSITE" id="PS51192">
    <property type="entry name" value="HELICASE_ATP_BIND_1"/>
    <property type="match status" value="1"/>
</dbReference>
<keyword evidence="3 14" id="KW-0378">Hydrolase</keyword>
<feature type="domain" description="Helicase ATP-binding" evidence="12">
    <location>
        <begin position="238"/>
        <end position="412"/>
    </location>
</feature>
<reference evidence="14 15" key="1">
    <citation type="journal article" date="2018" name="Front. Microbiol.">
        <title>Genome-Wide Analysis of Corynespora cassiicola Leaf Fall Disease Putative Effectors.</title>
        <authorList>
            <person name="Lopez D."/>
            <person name="Ribeiro S."/>
            <person name="Label P."/>
            <person name="Fumanal B."/>
            <person name="Venisse J.S."/>
            <person name="Kohler A."/>
            <person name="de Oliveira R.R."/>
            <person name="Labutti K."/>
            <person name="Lipzen A."/>
            <person name="Lail K."/>
            <person name="Bauer D."/>
            <person name="Ohm R.A."/>
            <person name="Barry K.W."/>
            <person name="Spatafora J."/>
            <person name="Grigoriev I.V."/>
            <person name="Martin F.M."/>
            <person name="Pujade-Renaud V."/>
        </authorList>
    </citation>
    <scope>NUCLEOTIDE SEQUENCE [LARGE SCALE GENOMIC DNA]</scope>
    <source>
        <strain evidence="14 15">Philippines</strain>
    </source>
</reference>
<dbReference type="InterPro" id="IPR014001">
    <property type="entry name" value="Helicase_ATP-bd"/>
</dbReference>
<feature type="compositionally biased region" description="Polar residues" evidence="11">
    <location>
        <begin position="1115"/>
        <end position="1126"/>
    </location>
</feature>
<dbReference type="SMART" id="SM00487">
    <property type="entry name" value="DEXDc"/>
    <property type="match status" value="1"/>
</dbReference>
<dbReference type="PROSITE" id="PS51194">
    <property type="entry name" value="HELICASE_CTER"/>
    <property type="match status" value="1"/>
</dbReference>
<comment type="catalytic activity">
    <reaction evidence="10">
        <text>ATP + H2O = ADP + phosphate + H(+)</text>
        <dbReference type="Rhea" id="RHEA:13065"/>
        <dbReference type="ChEBI" id="CHEBI:15377"/>
        <dbReference type="ChEBI" id="CHEBI:15378"/>
        <dbReference type="ChEBI" id="CHEBI:30616"/>
        <dbReference type="ChEBI" id="CHEBI:43474"/>
        <dbReference type="ChEBI" id="CHEBI:456216"/>
        <dbReference type="EC" id="5.6.2.4"/>
    </reaction>
</comment>
<dbReference type="InterPro" id="IPR011545">
    <property type="entry name" value="DEAD/DEAH_box_helicase_dom"/>
</dbReference>
<keyword evidence="15" id="KW-1185">Reference proteome</keyword>
<dbReference type="OrthoDB" id="5575at2759"/>
<dbReference type="GO" id="GO:0043138">
    <property type="term" value="F:3'-5' DNA helicase activity"/>
    <property type="evidence" value="ECO:0007669"/>
    <property type="project" value="UniProtKB-EC"/>
</dbReference>
<gene>
    <name evidence="14" type="ORF">BS50DRAFT_654026</name>
</gene>
<keyword evidence="5" id="KW-0067">ATP-binding</keyword>
<dbReference type="PANTHER" id="PTHR47835">
    <property type="entry name" value="HFM1, ATP DEPENDENT DNA HELICASE HOMOLOG"/>
    <property type="match status" value="1"/>
</dbReference>
<dbReference type="SMART" id="SM00973">
    <property type="entry name" value="Sec63"/>
    <property type="match status" value="1"/>
</dbReference>
<dbReference type="InterPro" id="IPR036388">
    <property type="entry name" value="WH-like_DNA-bd_sf"/>
</dbReference>
<dbReference type="SMART" id="SM00490">
    <property type="entry name" value="HELICc"/>
    <property type="match status" value="1"/>
</dbReference>
<feature type="compositionally biased region" description="Low complexity" evidence="11">
    <location>
        <begin position="1195"/>
        <end position="1212"/>
    </location>
</feature>
<dbReference type="SUPFAM" id="SSF158702">
    <property type="entry name" value="Sec63 N-terminal domain-like"/>
    <property type="match status" value="1"/>
</dbReference>
<evidence type="ECO:0000256" key="4">
    <source>
        <dbReference type="ARBA" id="ARBA00022806"/>
    </source>
</evidence>
<dbReference type="Gene3D" id="1.10.3380.10">
    <property type="entry name" value="Sec63 N-terminal domain-like domain"/>
    <property type="match status" value="1"/>
</dbReference>
<dbReference type="InterPro" id="IPR057842">
    <property type="entry name" value="WH_MER3"/>
</dbReference>
<dbReference type="Pfam" id="PF00271">
    <property type="entry name" value="Helicase_C"/>
    <property type="match status" value="1"/>
</dbReference>
<dbReference type="PANTHER" id="PTHR47835:SF3">
    <property type="entry name" value="HELICASE FOR MEIOSIS 1"/>
    <property type="match status" value="1"/>
</dbReference>
<dbReference type="FunFam" id="1.10.3380.10:FF:000012">
    <property type="entry name" value="DEAD/DEAH box DNA helicase"/>
    <property type="match status" value="1"/>
</dbReference>
<keyword evidence="6" id="KW-0413">Isomerase</keyword>
<dbReference type="SUPFAM" id="SSF46785">
    <property type="entry name" value="Winged helix' DNA-binding domain"/>
    <property type="match status" value="1"/>
</dbReference>
<comment type="similarity">
    <text evidence="1">Belongs to the helicase family. SKI2 subfamily.</text>
</comment>
<evidence type="ECO:0000256" key="9">
    <source>
        <dbReference type="ARBA" id="ARBA00034808"/>
    </source>
</evidence>
<proteinExistence type="inferred from homology"/>
<evidence type="ECO:0000256" key="10">
    <source>
        <dbReference type="ARBA" id="ARBA00048988"/>
    </source>
</evidence>
<dbReference type="Gene3D" id="3.40.50.300">
    <property type="entry name" value="P-loop containing nucleotide triphosphate hydrolases"/>
    <property type="match status" value="2"/>
</dbReference>
<dbReference type="Proteomes" id="UP000240883">
    <property type="component" value="Unassembled WGS sequence"/>
</dbReference>
<evidence type="ECO:0000256" key="6">
    <source>
        <dbReference type="ARBA" id="ARBA00023235"/>
    </source>
</evidence>
<dbReference type="FunFam" id="3.40.50.300:FF:001076">
    <property type="entry name" value="ATP-dependent DNA helicase MER3"/>
    <property type="match status" value="1"/>
</dbReference>
<evidence type="ECO:0000256" key="11">
    <source>
        <dbReference type="SAM" id="MobiDB-lite"/>
    </source>
</evidence>
<dbReference type="Pfam" id="PF00270">
    <property type="entry name" value="DEAD"/>
    <property type="match status" value="1"/>
</dbReference>
<feature type="domain" description="Helicase C-terminal" evidence="13">
    <location>
        <begin position="452"/>
        <end position="641"/>
    </location>
</feature>
<dbReference type="GO" id="GO:0003676">
    <property type="term" value="F:nucleic acid binding"/>
    <property type="evidence" value="ECO:0007669"/>
    <property type="project" value="InterPro"/>
</dbReference>
<evidence type="ECO:0000256" key="7">
    <source>
        <dbReference type="ARBA" id="ARBA00023254"/>
    </source>
</evidence>
<keyword evidence="7" id="KW-0469">Meiosis</keyword>
<accession>A0A2T2P769</accession>
<feature type="compositionally biased region" description="Polar residues" evidence="11">
    <location>
        <begin position="1313"/>
        <end position="1322"/>
    </location>
</feature>
<dbReference type="InterPro" id="IPR001650">
    <property type="entry name" value="Helicase_C-like"/>
</dbReference>
<protein>
    <recommendedName>
        <fullName evidence="9">DNA 3'-5' helicase</fullName>
        <ecNumber evidence="9">5.6.2.4</ecNumber>
    </recommendedName>
</protein>
<keyword evidence="2" id="KW-0547">Nucleotide-binding</keyword>
<evidence type="ECO:0000259" key="13">
    <source>
        <dbReference type="PROSITE" id="PS51194"/>
    </source>
</evidence>
<keyword evidence="4" id="KW-0347">Helicase</keyword>
<dbReference type="SUPFAM" id="SSF52540">
    <property type="entry name" value="P-loop containing nucleoside triphosphate hydrolases"/>
    <property type="match status" value="1"/>
</dbReference>
<dbReference type="STRING" id="1448308.A0A2T2P769"/>
<evidence type="ECO:0000313" key="15">
    <source>
        <dbReference type="Proteomes" id="UP000240883"/>
    </source>
</evidence>
<dbReference type="Pfam" id="PF02889">
    <property type="entry name" value="Sec63"/>
    <property type="match status" value="1"/>
</dbReference>
<dbReference type="InterPro" id="IPR027417">
    <property type="entry name" value="P-loop_NTPase"/>
</dbReference>
<dbReference type="GO" id="GO:0005524">
    <property type="term" value="F:ATP binding"/>
    <property type="evidence" value="ECO:0007669"/>
    <property type="project" value="UniProtKB-KW"/>
</dbReference>
<feature type="region of interest" description="Disordered" evidence="11">
    <location>
        <begin position="1295"/>
        <end position="1322"/>
    </location>
</feature>
<evidence type="ECO:0000259" key="12">
    <source>
        <dbReference type="PROSITE" id="PS51192"/>
    </source>
</evidence>
<dbReference type="EC" id="5.6.2.4" evidence="9"/>
<name>A0A2T2P769_CORCC</name>